<feature type="compositionally biased region" description="Basic and acidic residues" evidence="7">
    <location>
        <begin position="8"/>
        <end position="25"/>
    </location>
</feature>
<keyword evidence="4" id="KW-0967">Endosome</keyword>
<comment type="subcellular location">
    <subcellularLocation>
        <location evidence="1">Endosome membrane</location>
    </subcellularLocation>
</comment>
<evidence type="ECO:0008006" key="10">
    <source>
        <dbReference type="Google" id="ProtNLM"/>
    </source>
</evidence>
<feature type="compositionally biased region" description="Low complexity" evidence="7">
    <location>
        <begin position="204"/>
        <end position="216"/>
    </location>
</feature>
<dbReference type="OMA" id="RAKQPAM"/>
<dbReference type="GO" id="GO:0032511">
    <property type="term" value="P:late endosome to vacuole transport via multivesicular body sorting pathway"/>
    <property type="evidence" value="ECO:0007669"/>
    <property type="project" value="TreeGrafter"/>
</dbReference>
<evidence type="ECO:0000256" key="6">
    <source>
        <dbReference type="ARBA" id="ARBA00023136"/>
    </source>
</evidence>
<feature type="compositionally biased region" description="Low complexity" evidence="7">
    <location>
        <begin position="225"/>
        <end position="238"/>
    </location>
</feature>
<proteinExistence type="inferred from homology"/>
<sequence length="250" mass="26079">MGLGGSKKQNEAPRHASVDDEDRAMLDLKTQRDQLLAHRRRLDARAERDGEVARSLVQLGRKPQAVLALRKRRQHQQLAADCQGHLGRLEELIESVEMARVQHGAVEALAVGVDMLRRIQRDIGGIDHVHRLLGEQEEAFEAQQEIAAALAGVGQGSADDTEALGAELSRLEELFAASAASALEVTGPAASGVAVSSSAASSDLPAAAPEAPAAHDAAAHDAAAHDAAAASAAAPAVANREETPRVPVAA</sequence>
<evidence type="ECO:0000256" key="5">
    <source>
        <dbReference type="ARBA" id="ARBA00022927"/>
    </source>
</evidence>
<dbReference type="Pfam" id="PF03357">
    <property type="entry name" value="Snf7"/>
    <property type="match status" value="1"/>
</dbReference>
<dbReference type="GO" id="GO:0006900">
    <property type="term" value="P:vesicle budding from membrane"/>
    <property type="evidence" value="ECO:0007669"/>
    <property type="project" value="TreeGrafter"/>
</dbReference>
<dbReference type="EMBL" id="CAJNNV010029234">
    <property type="protein sequence ID" value="CAE8627668.1"/>
    <property type="molecule type" value="Genomic_DNA"/>
</dbReference>
<dbReference type="Proteomes" id="UP000654075">
    <property type="component" value="Unassembled WGS sequence"/>
</dbReference>
<evidence type="ECO:0000313" key="9">
    <source>
        <dbReference type="Proteomes" id="UP000654075"/>
    </source>
</evidence>
<evidence type="ECO:0000256" key="7">
    <source>
        <dbReference type="SAM" id="MobiDB-lite"/>
    </source>
</evidence>
<evidence type="ECO:0000256" key="2">
    <source>
        <dbReference type="ARBA" id="ARBA00006190"/>
    </source>
</evidence>
<feature type="region of interest" description="Disordered" evidence="7">
    <location>
        <begin position="204"/>
        <end position="250"/>
    </location>
</feature>
<dbReference type="GO" id="GO:0005771">
    <property type="term" value="C:multivesicular body"/>
    <property type="evidence" value="ECO:0007669"/>
    <property type="project" value="TreeGrafter"/>
</dbReference>
<keyword evidence="9" id="KW-1185">Reference proteome</keyword>
<dbReference type="PANTHER" id="PTHR22761">
    <property type="entry name" value="CHARGED MULTIVESICULAR BODY PROTEIN"/>
    <property type="match status" value="1"/>
</dbReference>
<evidence type="ECO:0000256" key="3">
    <source>
        <dbReference type="ARBA" id="ARBA00022448"/>
    </source>
</evidence>
<feature type="region of interest" description="Disordered" evidence="7">
    <location>
        <begin position="1"/>
        <end position="25"/>
    </location>
</feature>
<evidence type="ECO:0000313" key="8">
    <source>
        <dbReference type="EMBL" id="CAE8627668.1"/>
    </source>
</evidence>
<comment type="caution">
    <text evidence="8">The sequence shown here is derived from an EMBL/GenBank/DDBJ whole genome shotgun (WGS) entry which is preliminary data.</text>
</comment>
<dbReference type="OrthoDB" id="441172at2759"/>
<keyword evidence="5" id="KW-0653">Protein transport</keyword>
<evidence type="ECO:0000256" key="1">
    <source>
        <dbReference type="ARBA" id="ARBA00004608"/>
    </source>
</evidence>
<organism evidence="8 9">
    <name type="scientific">Polarella glacialis</name>
    <name type="common">Dinoflagellate</name>
    <dbReference type="NCBI Taxonomy" id="89957"/>
    <lineage>
        <taxon>Eukaryota</taxon>
        <taxon>Sar</taxon>
        <taxon>Alveolata</taxon>
        <taxon>Dinophyceae</taxon>
        <taxon>Suessiales</taxon>
        <taxon>Suessiaceae</taxon>
        <taxon>Polarella</taxon>
    </lineage>
</organism>
<dbReference type="AlphaFoldDB" id="A0A813GVT0"/>
<evidence type="ECO:0000256" key="4">
    <source>
        <dbReference type="ARBA" id="ARBA00022753"/>
    </source>
</evidence>
<name>A0A813GVT0_POLGL</name>
<dbReference type="GO" id="GO:0000815">
    <property type="term" value="C:ESCRT III complex"/>
    <property type="evidence" value="ECO:0007669"/>
    <property type="project" value="TreeGrafter"/>
</dbReference>
<dbReference type="PANTHER" id="PTHR22761:SF5">
    <property type="entry name" value="CHARGED MULTIVESICULAR BODY PROTEIN 6"/>
    <property type="match status" value="1"/>
</dbReference>
<dbReference type="InterPro" id="IPR005024">
    <property type="entry name" value="Snf7_fam"/>
</dbReference>
<reference evidence="8" key="1">
    <citation type="submission" date="2021-02" db="EMBL/GenBank/DDBJ databases">
        <authorList>
            <person name="Dougan E. K."/>
            <person name="Rhodes N."/>
            <person name="Thang M."/>
            <person name="Chan C."/>
        </authorList>
    </citation>
    <scope>NUCLEOTIDE SEQUENCE</scope>
</reference>
<dbReference type="GO" id="GO:0015031">
    <property type="term" value="P:protein transport"/>
    <property type="evidence" value="ECO:0007669"/>
    <property type="project" value="UniProtKB-KW"/>
</dbReference>
<gene>
    <name evidence="8" type="ORF">PGLA1383_LOCUS44398</name>
</gene>
<keyword evidence="3" id="KW-0813">Transport</keyword>
<keyword evidence="6" id="KW-0472">Membrane</keyword>
<comment type="similarity">
    <text evidence="2">Belongs to the SNF7 family.</text>
</comment>
<accession>A0A813GVT0</accession>
<protein>
    <recommendedName>
        <fullName evidence="10">Charged multivesicular body protein 6</fullName>
    </recommendedName>
</protein>